<keyword evidence="1" id="KW-0812">Transmembrane</keyword>
<evidence type="ECO:0000256" key="1">
    <source>
        <dbReference type="SAM" id="Phobius"/>
    </source>
</evidence>
<accession>A0ABT0SVT7</accession>
<feature type="transmembrane region" description="Helical" evidence="1">
    <location>
        <begin position="48"/>
        <end position="67"/>
    </location>
</feature>
<protein>
    <submittedName>
        <fullName evidence="2">Uncharacterized protein</fullName>
    </submittedName>
</protein>
<evidence type="ECO:0000313" key="3">
    <source>
        <dbReference type="Proteomes" id="UP001165369"/>
    </source>
</evidence>
<dbReference type="RefSeq" id="WP_250058760.1">
    <property type="nucleotide sequence ID" value="NZ_JAMJPK010000001.1"/>
</dbReference>
<dbReference type="SUPFAM" id="SSF103473">
    <property type="entry name" value="MFS general substrate transporter"/>
    <property type="match status" value="1"/>
</dbReference>
<keyword evidence="1" id="KW-1133">Transmembrane helix</keyword>
<comment type="caution">
    <text evidence="2">The sequence shown here is derived from an EMBL/GenBank/DDBJ whole genome shotgun (WGS) entry which is preliminary data.</text>
</comment>
<keyword evidence="3" id="KW-1185">Reference proteome</keyword>
<sequence>MDALCRHTLLIIVLGSLAMGIVSAAGSFGQFAMLPGTLGLLEWLRWSAALLVMGGLAALMVPLGGMLRDRPSPRQANAEAKA</sequence>
<name>A0ABT0SVT7_9GAMM</name>
<dbReference type="InterPro" id="IPR036259">
    <property type="entry name" value="MFS_trans_sf"/>
</dbReference>
<proteinExistence type="predicted"/>
<dbReference type="Proteomes" id="UP001165369">
    <property type="component" value="Unassembled WGS sequence"/>
</dbReference>
<dbReference type="EMBL" id="JAMJPK010000001">
    <property type="protein sequence ID" value="MCL7938732.1"/>
    <property type="molecule type" value="Genomic_DNA"/>
</dbReference>
<evidence type="ECO:0000313" key="2">
    <source>
        <dbReference type="EMBL" id="MCL7938732.1"/>
    </source>
</evidence>
<organism evidence="2 3">
    <name type="scientific">Halomonas gemina</name>
    <dbReference type="NCBI Taxonomy" id="2945105"/>
    <lineage>
        <taxon>Bacteria</taxon>
        <taxon>Pseudomonadati</taxon>
        <taxon>Pseudomonadota</taxon>
        <taxon>Gammaproteobacteria</taxon>
        <taxon>Oceanospirillales</taxon>
        <taxon>Halomonadaceae</taxon>
        <taxon>Halomonas</taxon>
    </lineage>
</organism>
<keyword evidence="1" id="KW-0472">Membrane</keyword>
<reference evidence="2" key="1">
    <citation type="submission" date="2022-05" db="EMBL/GenBank/DDBJ databases">
        <title>Halomonas geminus sp. nov. and Halomonas llamarensis sp. nov. isolated from high-altitude salars of the Atacama Desert.</title>
        <authorList>
            <person name="Hintersatz C."/>
            <person name="Rojas L.A."/>
            <person name="Wei T.-S."/>
            <person name="Kutschke S."/>
            <person name="Lehmann F."/>
            <person name="Jain R."/>
            <person name="Pollmann K."/>
        </authorList>
    </citation>
    <scope>NUCLEOTIDE SEQUENCE</scope>
    <source>
        <strain evidence="2">ATCH28</strain>
    </source>
</reference>
<gene>
    <name evidence="2" type="ORF">M8009_00230</name>
</gene>